<dbReference type="OrthoDB" id="195610at2"/>
<gene>
    <name evidence="2" type="ORF">DES53_108297</name>
</gene>
<evidence type="ECO:0000313" key="3">
    <source>
        <dbReference type="Proteomes" id="UP000253426"/>
    </source>
</evidence>
<dbReference type="InterPro" id="IPR046027">
    <property type="entry name" value="DUF5985"/>
</dbReference>
<keyword evidence="1" id="KW-0812">Transmembrane</keyword>
<accession>A0A366HEW9</accession>
<organism evidence="2 3">
    <name type="scientific">Roseimicrobium gellanilyticum</name>
    <dbReference type="NCBI Taxonomy" id="748857"/>
    <lineage>
        <taxon>Bacteria</taxon>
        <taxon>Pseudomonadati</taxon>
        <taxon>Verrucomicrobiota</taxon>
        <taxon>Verrucomicrobiia</taxon>
        <taxon>Verrucomicrobiales</taxon>
        <taxon>Verrucomicrobiaceae</taxon>
        <taxon>Roseimicrobium</taxon>
    </lineage>
</organism>
<reference evidence="2 3" key="1">
    <citation type="submission" date="2018-06" db="EMBL/GenBank/DDBJ databases">
        <title>Genomic Encyclopedia of Type Strains, Phase IV (KMG-IV): sequencing the most valuable type-strain genomes for metagenomic binning, comparative biology and taxonomic classification.</title>
        <authorList>
            <person name="Goeker M."/>
        </authorList>
    </citation>
    <scope>NUCLEOTIDE SEQUENCE [LARGE SCALE GENOMIC DNA]</scope>
    <source>
        <strain evidence="2 3">DSM 25532</strain>
    </source>
</reference>
<keyword evidence="1" id="KW-0472">Membrane</keyword>
<name>A0A366HEW9_9BACT</name>
<evidence type="ECO:0000313" key="2">
    <source>
        <dbReference type="EMBL" id="RBP40590.1"/>
    </source>
</evidence>
<proteinExistence type="predicted"/>
<feature type="transmembrane region" description="Helical" evidence="1">
    <location>
        <begin position="31"/>
        <end position="56"/>
    </location>
</feature>
<feature type="transmembrane region" description="Helical" evidence="1">
    <location>
        <begin position="6"/>
        <end position="24"/>
    </location>
</feature>
<dbReference type="EMBL" id="QNRR01000008">
    <property type="protein sequence ID" value="RBP40590.1"/>
    <property type="molecule type" value="Genomic_DNA"/>
</dbReference>
<sequence>MVQIVYILCSLACLLCAVLLMRGYKRSKHELLFWSATCFIILAFANFILVVDLVLIPTGVDLLLWRSCMSLVAMCVLLYGLIFKSA</sequence>
<keyword evidence="3" id="KW-1185">Reference proteome</keyword>
<protein>
    <submittedName>
        <fullName evidence="2">Uncharacterized protein</fullName>
    </submittedName>
</protein>
<dbReference type="Pfam" id="PF19447">
    <property type="entry name" value="DUF5985"/>
    <property type="match status" value="1"/>
</dbReference>
<evidence type="ECO:0000256" key="1">
    <source>
        <dbReference type="SAM" id="Phobius"/>
    </source>
</evidence>
<feature type="transmembrane region" description="Helical" evidence="1">
    <location>
        <begin position="62"/>
        <end position="83"/>
    </location>
</feature>
<dbReference type="AlphaFoldDB" id="A0A366HEW9"/>
<comment type="caution">
    <text evidence="2">The sequence shown here is derived from an EMBL/GenBank/DDBJ whole genome shotgun (WGS) entry which is preliminary data.</text>
</comment>
<keyword evidence="1" id="KW-1133">Transmembrane helix</keyword>
<dbReference type="Proteomes" id="UP000253426">
    <property type="component" value="Unassembled WGS sequence"/>
</dbReference>
<dbReference type="RefSeq" id="WP_113960439.1">
    <property type="nucleotide sequence ID" value="NZ_QNRR01000008.1"/>
</dbReference>